<dbReference type="InterPro" id="IPR051908">
    <property type="entry name" value="Ribosomal_N-acetyltransferase"/>
</dbReference>
<dbReference type="Gene3D" id="3.40.630.30">
    <property type="match status" value="1"/>
</dbReference>
<dbReference type="EMBL" id="WBJX01000001">
    <property type="protein sequence ID" value="KAB1639494.1"/>
    <property type="molecule type" value="Genomic_DNA"/>
</dbReference>
<dbReference type="Proteomes" id="UP000490386">
    <property type="component" value="Unassembled WGS sequence"/>
</dbReference>
<dbReference type="InterPro" id="IPR000182">
    <property type="entry name" value="GNAT_dom"/>
</dbReference>
<feature type="domain" description="N-acetyltransferase" evidence="1">
    <location>
        <begin position="3"/>
        <end position="166"/>
    </location>
</feature>
<evidence type="ECO:0000313" key="3">
    <source>
        <dbReference type="Proteomes" id="UP000490386"/>
    </source>
</evidence>
<accession>A0A7J5B5X5</accession>
<dbReference type="AlphaFoldDB" id="A0A7J5B5X5"/>
<name>A0A7J5B5X5_9MICO</name>
<dbReference type="GO" id="GO:0008999">
    <property type="term" value="F:protein-N-terminal-alanine acetyltransferase activity"/>
    <property type="evidence" value="ECO:0007669"/>
    <property type="project" value="TreeGrafter"/>
</dbReference>
<dbReference type="InterPro" id="IPR016181">
    <property type="entry name" value="Acyl_CoA_acyltransferase"/>
</dbReference>
<dbReference type="RefSeq" id="WP_151422680.1">
    <property type="nucleotide sequence ID" value="NZ_WBJX01000001.1"/>
</dbReference>
<reference evidence="2 3" key="1">
    <citation type="submission" date="2019-09" db="EMBL/GenBank/DDBJ databases">
        <title>Phylogeny of genus Pseudoclavibacter and closely related genus.</title>
        <authorList>
            <person name="Li Y."/>
        </authorList>
    </citation>
    <scope>NUCLEOTIDE SEQUENCE [LARGE SCALE GENOMIC DNA]</scope>
    <source>
        <strain evidence="2 3">THG-MD12</strain>
    </source>
</reference>
<dbReference type="PANTHER" id="PTHR43441:SF10">
    <property type="entry name" value="ACETYLTRANSFERASE"/>
    <property type="match status" value="1"/>
</dbReference>
<evidence type="ECO:0000259" key="1">
    <source>
        <dbReference type="PROSITE" id="PS51186"/>
    </source>
</evidence>
<protein>
    <submittedName>
        <fullName evidence="2">GNAT family N-acetyltransferase</fullName>
    </submittedName>
</protein>
<keyword evidence="2" id="KW-0808">Transferase</keyword>
<evidence type="ECO:0000313" key="2">
    <source>
        <dbReference type="EMBL" id="KAB1639494.1"/>
    </source>
</evidence>
<dbReference type="PROSITE" id="PS51186">
    <property type="entry name" value="GNAT"/>
    <property type="match status" value="1"/>
</dbReference>
<sequence length="196" mass="21228">MDAHLRPWVADDAPALANAMRTSPDLAAQFPGGVPSTELDFVSYMAQHLVSGTAKHDLAIIVDGIAVGNVGLSNIEHVHQTGWAYYWLAKGARGRGLATRGLATIADLAFTELGLFRLELGHRTGNAASCRVASRAGFRPEGIERQKLRYGKQRFDVETHARLTLDPVPDIELIPRTAYLAGPRQPDLTRPDLGPA</sequence>
<dbReference type="GO" id="GO:0005737">
    <property type="term" value="C:cytoplasm"/>
    <property type="evidence" value="ECO:0007669"/>
    <property type="project" value="TreeGrafter"/>
</dbReference>
<dbReference type="GO" id="GO:1990189">
    <property type="term" value="F:protein N-terminal-serine acetyltransferase activity"/>
    <property type="evidence" value="ECO:0007669"/>
    <property type="project" value="TreeGrafter"/>
</dbReference>
<gene>
    <name evidence="2" type="ORF">F8O03_03935</name>
</gene>
<dbReference type="OrthoDB" id="2061990at2"/>
<dbReference type="Pfam" id="PF13302">
    <property type="entry name" value="Acetyltransf_3"/>
    <property type="match status" value="1"/>
</dbReference>
<organism evidence="2 3">
    <name type="scientific">Pseudoclavibacter terrae</name>
    <dbReference type="NCBI Taxonomy" id="1530195"/>
    <lineage>
        <taxon>Bacteria</taxon>
        <taxon>Bacillati</taxon>
        <taxon>Actinomycetota</taxon>
        <taxon>Actinomycetes</taxon>
        <taxon>Micrococcales</taxon>
        <taxon>Microbacteriaceae</taxon>
        <taxon>Pseudoclavibacter</taxon>
    </lineage>
</organism>
<comment type="caution">
    <text evidence="2">The sequence shown here is derived from an EMBL/GenBank/DDBJ whole genome shotgun (WGS) entry which is preliminary data.</text>
</comment>
<dbReference type="PANTHER" id="PTHR43441">
    <property type="entry name" value="RIBOSOMAL-PROTEIN-SERINE ACETYLTRANSFERASE"/>
    <property type="match status" value="1"/>
</dbReference>
<dbReference type="SUPFAM" id="SSF55729">
    <property type="entry name" value="Acyl-CoA N-acyltransferases (Nat)"/>
    <property type="match status" value="1"/>
</dbReference>
<keyword evidence="3" id="KW-1185">Reference proteome</keyword>
<proteinExistence type="predicted"/>